<dbReference type="FunFam" id="1.10.238.10:FF:000099">
    <property type="entry name" value="calpain-2 catalytic subunit"/>
    <property type="match status" value="1"/>
</dbReference>
<dbReference type="GO" id="GO:0006508">
    <property type="term" value="P:proteolysis"/>
    <property type="evidence" value="ECO:0007669"/>
    <property type="project" value="UniProtKB-KW"/>
</dbReference>
<sequence length="700" mass="79334">MSGIAAKLQRNRARAEGIGTNAQAVKYLGQDYEALKRSCLESGRLFHDETFEAVTSSLGFNELGPSSYKVRGVEWLRPTDLTSSPQFISQGATRTDICQGALGDCWLLAAIASLTLNQDVLARVVPPEQSFEEDYAGIFHFQFWQFGEWVDVVIDDRLPTRDGELLFVHSAEGSEFWSALLEKAYAKLNGCYEALSGGTTTEGFEDFTGGIAEVHELSRPSPHLFKIIQKALRRGSLLGCSIDITSSADSEAVTSQQLVKGHAYSVTGAEEVVYRGELTKLIRIRNPWGQVEWTGPWSDRSSQWQQISDEDRDRLSHRAEDGEFWMSFSDFLNHYSRVEICNLTPDALSDDSYKKWALSKFDGNWRRGSTAGGCRNFPNTFWTNPQFVIKLEEEDDDPNDDESGCSFVVGLIQKNRRKMRKIGEDMHTIGFAIYEVPDEFTGQRNVHLNREYFLRHASKARSETFINLREVCNRFCLPPGEYLIVPSTFEPNKDGDFCVRVFSEKQAEFEELDDPIESKVEEIEISEDDVDDRFRSLFGQLAGADCEISAFELKNILNKVVTKRKDIKTDGFSLETCRNMVNLLDKDGSGKLGLIEFKVLWTKIETFLNIYRQRDTDQSGTMSSSEMRVAVEDAGFSLNNPLHQVLVARYSEPNLTIDFDNFVGCLVRLESMFKTFKTMDKDESGVVELNLLEWLNFALL</sequence>
<evidence type="ECO:0000256" key="22">
    <source>
        <dbReference type="PROSITE-ProRule" id="PRU00239"/>
    </source>
</evidence>
<dbReference type="InterPro" id="IPR038765">
    <property type="entry name" value="Papain-like_cys_pep_sf"/>
</dbReference>
<keyword evidence="11" id="KW-0479">Metal-binding</keyword>
<dbReference type="Pfam" id="PF00648">
    <property type="entry name" value="Peptidase_C2"/>
    <property type="match status" value="1"/>
</dbReference>
<dbReference type="SUPFAM" id="SSF49758">
    <property type="entry name" value="Calpain large subunit, middle domain (domain III)"/>
    <property type="match status" value="1"/>
</dbReference>
<dbReference type="FunFam" id="2.60.120.380:FF:000001">
    <property type="entry name" value="Calpain-1 catalytic subunit"/>
    <property type="match status" value="1"/>
</dbReference>
<gene>
    <name evidence="26" type="primary">capn2l</name>
</gene>
<evidence type="ECO:0000256" key="15">
    <source>
        <dbReference type="ARBA" id="ARBA00022837"/>
    </source>
</evidence>
<protein>
    <recommendedName>
        <fullName evidence="7">Calpain-2 catalytic subunit</fullName>
        <ecNumber evidence="6">3.4.22.53</ecNumber>
    </recommendedName>
    <alternativeName>
        <fullName evidence="18">Calcium-activated neutral proteinase 2</fullName>
    </alternativeName>
    <alternativeName>
        <fullName evidence="19">Calpain M-type</fullName>
    </alternativeName>
    <alternativeName>
        <fullName evidence="20">Calpain-2 large subunit</fullName>
    </alternativeName>
    <alternativeName>
        <fullName evidence="17">Millimolar-calpain</fullName>
    </alternativeName>
</protein>
<dbReference type="SMART" id="SM00230">
    <property type="entry name" value="CysPc"/>
    <property type="match status" value="1"/>
</dbReference>
<dbReference type="FunFam" id="3.90.70.10:FF:000001">
    <property type="entry name" value="Calpain-1 catalytic subunit"/>
    <property type="match status" value="1"/>
</dbReference>
<dbReference type="PROSITE" id="PS00018">
    <property type="entry name" value="EF_HAND_1"/>
    <property type="match status" value="2"/>
</dbReference>
<dbReference type="PROSITE" id="PS50222">
    <property type="entry name" value="EF_HAND_2"/>
    <property type="match status" value="1"/>
</dbReference>
<dbReference type="InterPro" id="IPR018247">
    <property type="entry name" value="EF_Hand_1_Ca_BS"/>
</dbReference>
<evidence type="ECO:0000256" key="17">
    <source>
        <dbReference type="ARBA" id="ARBA00030109"/>
    </source>
</evidence>
<dbReference type="PANTHER" id="PTHR10183:SF268">
    <property type="entry name" value="CALPAIN-2 CATALYTIC SUBUNIT"/>
    <property type="match status" value="1"/>
</dbReference>
<dbReference type="InterPro" id="IPR022683">
    <property type="entry name" value="Calpain_III"/>
</dbReference>
<dbReference type="Proteomes" id="UP000504632">
    <property type="component" value="Chromosome 4"/>
</dbReference>
<dbReference type="PANTHER" id="PTHR10183">
    <property type="entry name" value="CALPAIN"/>
    <property type="match status" value="1"/>
</dbReference>
<feature type="domain" description="EF-hand" evidence="24">
    <location>
        <begin position="572"/>
        <end position="607"/>
    </location>
</feature>
<comment type="subcellular location">
    <subcellularLocation>
        <location evidence="3">Cell membrane</location>
    </subcellularLocation>
    <subcellularLocation>
        <location evidence="4">Cytoplasm</location>
    </subcellularLocation>
</comment>
<evidence type="ECO:0000256" key="16">
    <source>
        <dbReference type="ARBA" id="ARBA00023136"/>
    </source>
</evidence>
<comment type="cofactor">
    <cofactor evidence="2">
        <name>Ca(2+)</name>
        <dbReference type="ChEBI" id="CHEBI:29108"/>
    </cofactor>
</comment>
<evidence type="ECO:0000259" key="23">
    <source>
        <dbReference type="PROSITE" id="PS50203"/>
    </source>
</evidence>
<dbReference type="EC" id="3.4.22.53" evidence="6"/>
<dbReference type="AlphaFoldDB" id="A0A6J2V3H8"/>
<keyword evidence="12" id="KW-0677">Repeat</keyword>
<dbReference type="InterPro" id="IPR001300">
    <property type="entry name" value="Peptidase_C2_calpain_cat"/>
</dbReference>
<reference evidence="26" key="1">
    <citation type="submission" date="2025-08" db="UniProtKB">
        <authorList>
            <consortium name="RefSeq"/>
        </authorList>
    </citation>
    <scope>IDENTIFICATION</scope>
</reference>
<evidence type="ECO:0000256" key="3">
    <source>
        <dbReference type="ARBA" id="ARBA00004236"/>
    </source>
</evidence>
<feature type="active site" evidence="21 22">
    <location>
        <position position="105"/>
    </location>
</feature>
<dbReference type="Gene3D" id="1.10.238.10">
    <property type="entry name" value="EF-hand"/>
    <property type="match status" value="1"/>
</dbReference>
<dbReference type="InterPro" id="IPR022684">
    <property type="entry name" value="Calpain_cysteine_protease"/>
</dbReference>
<comment type="similarity">
    <text evidence="5">Belongs to the peptidase C2 family.</text>
</comment>
<feature type="active site" evidence="21 22">
    <location>
        <position position="262"/>
    </location>
</feature>
<evidence type="ECO:0000256" key="10">
    <source>
        <dbReference type="ARBA" id="ARBA00022670"/>
    </source>
</evidence>
<dbReference type="Gene3D" id="2.60.120.380">
    <property type="match status" value="1"/>
</dbReference>
<feature type="domain" description="Calpain catalytic" evidence="23">
    <location>
        <begin position="45"/>
        <end position="344"/>
    </location>
</feature>
<keyword evidence="16" id="KW-0472">Membrane</keyword>
<evidence type="ECO:0000256" key="7">
    <source>
        <dbReference type="ARBA" id="ARBA00014052"/>
    </source>
</evidence>
<accession>A0A6J2V3H8</accession>
<comment type="catalytic activity">
    <reaction evidence="1">
        <text>Broad endopeptidase specificity.</text>
        <dbReference type="EC" id="3.4.22.53"/>
    </reaction>
</comment>
<dbReference type="RefSeq" id="XP_030626333.1">
    <property type="nucleotide sequence ID" value="XM_030770473.1"/>
</dbReference>
<evidence type="ECO:0000256" key="19">
    <source>
        <dbReference type="ARBA" id="ARBA00032449"/>
    </source>
</evidence>
<dbReference type="GO" id="GO:0005737">
    <property type="term" value="C:cytoplasm"/>
    <property type="evidence" value="ECO:0007669"/>
    <property type="project" value="UniProtKB-SubCell"/>
</dbReference>
<dbReference type="CDD" id="cd00044">
    <property type="entry name" value="CysPc"/>
    <property type="match status" value="1"/>
</dbReference>
<keyword evidence="10 22" id="KW-0645">Protease</keyword>
<evidence type="ECO:0000256" key="8">
    <source>
        <dbReference type="ARBA" id="ARBA00022475"/>
    </source>
</evidence>
<dbReference type="InterPro" id="IPR002048">
    <property type="entry name" value="EF_hand_dom"/>
</dbReference>
<evidence type="ECO:0000259" key="24">
    <source>
        <dbReference type="PROSITE" id="PS50222"/>
    </source>
</evidence>
<keyword evidence="14 22" id="KW-0788">Thiol protease</keyword>
<dbReference type="SMART" id="SM00720">
    <property type="entry name" value="calpain_III"/>
    <property type="match status" value="1"/>
</dbReference>
<dbReference type="SUPFAM" id="SSF54001">
    <property type="entry name" value="Cysteine proteinases"/>
    <property type="match status" value="1"/>
</dbReference>
<dbReference type="CTD" id="445091"/>
<dbReference type="GO" id="GO:0005886">
    <property type="term" value="C:plasma membrane"/>
    <property type="evidence" value="ECO:0007669"/>
    <property type="project" value="UniProtKB-SubCell"/>
</dbReference>
<dbReference type="InterPro" id="IPR036213">
    <property type="entry name" value="Calpain_III_sf"/>
</dbReference>
<evidence type="ECO:0000256" key="6">
    <source>
        <dbReference type="ARBA" id="ARBA00012481"/>
    </source>
</evidence>
<evidence type="ECO:0000256" key="21">
    <source>
        <dbReference type="PIRSR" id="PIRSR622684-1"/>
    </source>
</evidence>
<evidence type="ECO:0000256" key="2">
    <source>
        <dbReference type="ARBA" id="ARBA00001913"/>
    </source>
</evidence>
<evidence type="ECO:0000256" key="14">
    <source>
        <dbReference type="ARBA" id="ARBA00022807"/>
    </source>
</evidence>
<dbReference type="Gene3D" id="3.90.70.10">
    <property type="entry name" value="Cysteine proteinases"/>
    <property type="match status" value="1"/>
</dbReference>
<dbReference type="InterPro" id="IPR011992">
    <property type="entry name" value="EF-hand-dom_pair"/>
</dbReference>
<keyword evidence="25" id="KW-1185">Reference proteome</keyword>
<evidence type="ECO:0000256" key="4">
    <source>
        <dbReference type="ARBA" id="ARBA00004496"/>
    </source>
</evidence>
<evidence type="ECO:0000313" key="25">
    <source>
        <dbReference type="Proteomes" id="UP000504632"/>
    </source>
</evidence>
<dbReference type="SUPFAM" id="SSF47473">
    <property type="entry name" value="EF-hand"/>
    <property type="match status" value="1"/>
</dbReference>
<dbReference type="GeneID" id="115809024"/>
<dbReference type="PROSITE" id="PS00139">
    <property type="entry name" value="THIOL_PROTEASE_CYS"/>
    <property type="match status" value="1"/>
</dbReference>
<dbReference type="PRINTS" id="PR00704">
    <property type="entry name" value="CALPAIN"/>
</dbReference>
<organism evidence="25 26">
    <name type="scientific">Chanos chanos</name>
    <name type="common">Milkfish</name>
    <name type="synonym">Mugil chanos</name>
    <dbReference type="NCBI Taxonomy" id="29144"/>
    <lineage>
        <taxon>Eukaryota</taxon>
        <taxon>Metazoa</taxon>
        <taxon>Chordata</taxon>
        <taxon>Craniata</taxon>
        <taxon>Vertebrata</taxon>
        <taxon>Euteleostomi</taxon>
        <taxon>Actinopterygii</taxon>
        <taxon>Neopterygii</taxon>
        <taxon>Teleostei</taxon>
        <taxon>Ostariophysi</taxon>
        <taxon>Gonorynchiformes</taxon>
        <taxon>Chanidae</taxon>
        <taxon>Chanos</taxon>
    </lineage>
</organism>
<dbReference type="InterPro" id="IPR000169">
    <property type="entry name" value="Pept_cys_AS"/>
</dbReference>
<keyword evidence="8" id="KW-1003">Cell membrane</keyword>
<keyword evidence="9" id="KW-0963">Cytoplasm</keyword>
<evidence type="ECO:0000313" key="26">
    <source>
        <dbReference type="RefSeq" id="XP_030626333.1"/>
    </source>
</evidence>
<dbReference type="InterPro" id="IPR033883">
    <property type="entry name" value="C2_III"/>
</dbReference>
<dbReference type="GO" id="GO:0004198">
    <property type="term" value="F:calcium-dependent cysteine-type endopeptidase activity"/>
    <property type="evidence" value="ECO:0007669"/>
    <property type="project" value="UniProtKB-EC"/>
</dbReference>
<evidence type="ECO:0000256" key="9">
    <source>
        <dbReference type="ARBA" id="ARBA00022490"/>
    </source>
</evidence>
<evidence type="ECO:0000256" key="1">
    <source>
        <dbReference type="ARBA" id="ARBA00001223"/>
    </source>
</evidence>
<dbReference type="GO" id="GO:0005509">
    <property type="term" value="F:calcium ion binding"/>
    <property type="evidence" value="ECO:0007669"/>
    <property type="project" value="InterPro"/>
</dbReference>
<evidence type="ECO:0000256" key="11">
    <source>
        <dbReference type="ARBA" id="ARBA00022723"/>
    </source>
</evidence>
<evidence type="ECO:0000256" key="20">
    <source>
        <dbReference type="ARBA" id="ARBA00032544"/>
    </source>
</evidence>
<dbReference type="PROSITE" id="PS50203">
    <property type="entry name" value="CALPAIN_CAT"/>
    <property type="match status" value="1"/>
</dbReference>
<name>A0A6J2V3H8_CHACN</name>
<dbReference type="Pfam" id="PF01067">
    <property type="entry name" value="Calpain_III"/>
    <property type="match status" value="1"/>
</dbReference>
<evidence type="ECO:0000256" key="18">
    <source>
        <dbReference type="ARBA" id="ARBA00031308"/>
    </source>
</evidence>
<dbReference type="CDD" id="cd16189">
    <property type="entry name" value="EFh_PEF_CAPN1_like"/>
    <property type="match status" value="1"/>
</dbReference>
<evidence type="ECO:0000256" key="5">
    <source>
        <dbReference type="ARBA" id="ARBA00007623"/>
    </source>
</evidence>
<keyword evidence="15" id="KW-0106">Calcium</keyword>
<dbReference type="InterPro" id="IPR022682">
    <property type="entry name" value="Calpain_domain_III"/>
</dbReference>
<dbReference type="CDD" id="cd00214">
    <property type="entry name" value="Calpain_III"/>
    <property type="match status" value="1"/>
</dbReference>
<keyword evidence="13 22" id="KW-0378">Hydrolase</keyword>
<evidence type="ECO:0000256" key="12">
    <source>
        <dbReference type="ARBA" id="ARBA00022737"/>
    </source>
</evidence>
<feature type="active site" evidence="21 22">
    <location>
        <position position="286"/>
    </location>
</feature>
<proteinExistence type="inferred from homology"/>
<evidence type="ECO:0000256" key="13">
    <source>
        <dbReference type="ARBA" id="ARBA00022801"/>
    </source>
</evidence>